<name>A0A5M6BYU7_9TREE</name>
<sequence>MDVAKTMKSTLDTMEEIINSLNSTTPTASSASTPSMFSRFLDLTGELGNRSKRLRKEDPTTWSKQSAKIEIANQMVNEKCETYVKHFGKRATKESHDGSEEPISQVVARRSPRYLSELREDGKMTEYLTLWIAMSLQEPFSGRVRGTANRLGFIGKLKGFRFGKDSAQGESSSTTSTETLQPHDSSVSTAVQFLADFDEGTLVDDGSHRQSGDGQSVVE</sequence>
<reference evidence="2" key="2">
    <citation type="submission" date="2024-01" db="EMBL/GenBank/DDBJ databases">
        <title>Comparative genomics of Cryptococcus and Kwoniella reveals pathogenesis evolution and contrasting modes of karyotype evolution via chromosome fusion or intercentromeric recombination.</title>
        <authorList>
            <person name="Coelho M.A."/>
            <person name="David-Palma M."/>
            <person name="Shea T."/>
            <person name="Bowers K."/>
            <person name="McGinley-Smith S."/>
            <person name="Mohammad A.W."/>
            <person name="Gnirke A."/>
            <person name="Yurkov A.M."/>
            <person name="Nowrousian M."/>
            <person name="Sun S."/>
            <person name="Cuomo C.A."/>
            <person name="Heitman J."/>
        </authorList>
    </citation>
    <scope>NUCLEOTIDE SEQUENCE</scope>
    <source>
        <strain evidence="2">CBS 12478</strain>
    </source>
</reference>
<proteinExistence type="predicted"/>
<dbReference type="Proteomes" id="UP000322225">
    <property type="component" value="Chromosome 8"/>
</dbReference>
<feature type="region of interest" description="Disordered" evidence="1">
    <location>
        <begin position="164"/>
        <end position="186"/>
    </location>
</feature>
<dbReference type="KEGG" id="ksn:43590866"/>
<evidence type="ECO:0000256" key="1">
    <source>
        <dbReference type="SAM" id="MobiDB-lite"/>
    </source>
</evidence>
<dbReference type="GeneID" id="43590866"/>
<reference evidence="2" key="1">
    <citation type="submission" date="2017-08" db="EMBL/GenBank/DDBJ databases">
        <authorList>
            <person name="Cuomo C."/>
            <person name="Billmyre B."/>
            <person name="Heitman J."/>
        </authorList>
    </citation>
    <scope>NUCLEOTIDE SEQUENCE</scope>
    <source>
        <strain evidence="2">CBS 12478</strain>
    </source>
</reference>
<organism evidence="2 3">
    <name type="scientific">Kwoniella shandongensis</name>
    <dbReference type="NCBI Taxonomy" id="1734106"/>
    <lineage>
        <taxon>Eukaryota</taxon>
        <taxon>Fungi</taxon>
        <taxon>Dikarya</taxon>
        <taxon>Basidiomycota</taxon>
        <taxon>Agaricomycotina</taxon>
        <taxon>Tremellomycetes</taxon>
        <taxon>Tremellales</taxon>
        <taxon>Cryptococcaceae</taxon>
        <taxon>Kwoniella</taxon>
    </lineage>
</organism>
<dbReference type="EMBL" id="CP144058">
    <property type="protein sequence ID" value="WWD20063.1"/>
    <property type="molecule type" value="Genomic_DNA"/>
</dbReference>
<dbReference type="RefSeq" id="XP_031859067.1">
    <property type="nucleotide sequence ID" value="XM_032006704.1"/>
</dbReference>
<evidence type="ECO:0000313" key="2">
    <source>
        <dbReference type="EMBL" id="WWD20063.1"/>
    </source>
</evidence>
<gene>
    <name evidence="2" type="ORF">CI109_104536</name>
</gene>
<protein>
    <submittedName>
        <fullName evidence="2">Uncharacterized protein</fullName>
    </submittedName>
</protein>
<accession>A0A5M6BYU7</accession>
<keyword evidence="3" id="KW-1185">Reference proteome</keyword>
<dbReference type="AlphaFoldDB" id="A0A5M6BYU7"/>
<feature type="compositionally biased region" description="Low complexity" evidence="1">
    <location>
        <begin position="170"/>
        <end position="179"/>
    </location>
</feature>
<evidence type="ECO:0000313" key="3">
    <source>
        <dbReference type="Proteomes" id="UP000322225"/>
    </source>
</evidence>